<dbReference type="RefSeq" id="WP_072975584.1">
    <property type="nucleotide sequence ID" value="NZ_FQTY01000006.1"/>
</dbReference>
<evidence type="ECO:0000256" key="11">
    <source>
        <dbReference type="ARBA" id="ARBA00048841"/>
    </source>
</evidence>
<comment type="pathway">
    <text evidence="2 14">Amino-acid biosynthesis; L-methionine biosynthesis via de novo pathway; L-homoserine from L-aspartate: step 3/3.</text>
</comment>
<dbReference type="GeneID" id="90994229"/>
<dbReference type="PROSITE" id="PS01042">
    <property type="entry name" value="HOMOSER_DHGENASE"/>
    <property type="match status" value="1"/>
</dbReference>
<dbReference type="NCBIfam" id="NF004976">
    <property type="entry name" value="PRK06349.1"/>
    <property type="match status" value="1"/>
</dbReference>
<feature type="binding site" evidence="13">
    <location>
        <begin position="7"/>
        <end position="14"/>
    </location>
    <ligand>
        <name>NADP(+)</name>
        <dbReference type="ChEBI" id="CHEBI:58349"/>
    </ligand>
</feature>
<dbReference type="SUPFAM" id="SSF51735">
    <property type="entry name" value="NAD(P)-binding Rossmann-fold domains"/>
    <property type="match status" value="1"/>
</dbReference>
<evidence type="ECO:0000256" key="15">
    <source>
        <dbReference type="RuleBase" id="RU004171"/>
    </source>
</evidence>
<keyword evidence="9" id="KW-0915">Sodium</keyword>
<dbReference type="Proteomes" id="UP000184114">
    <property type="component" value="Unassembled WGS sequence"/>
</dbReference>
<keyword evidence="13 14" id="KW-0521">NADP</keyword>
<dbReference type="PANTHER" id="PTHR43331">
    <property type="entry name" value="HOMOSERINE DEHYDROGENASE"/>
    <property type="match status" value="1"/>
</dbReference>
<evidence type="ECO:0000256" key="7">
    <source>
        <dbReference type="ARBA" id="ARBA00022697"/>
    </source>
</evidence>
<comment type="similarity">
    <text evidence="3 15">Belongs to the homoserine dehydrogenase family.</text>
</comment>
<dbReference type="EMBL" id="FQTY01000006">
    <property type="protein sequence ID" value="SHE77720.1"/>
    <property type="molecule type" value="Genomic_DNA"/>
</dbReference>
<evidence type="ECO:0000256" key="14">
    <source>
        <dbReference type="RuleBase" id="RU000579"/>
    </source>
</evidence>
<dbReference type="SUPFAM" id="SSF55347">
    <property type="entry name" value="Glyceraldehyde-3-phosphate dehydrogenase-like, C-terminal domain"/>
    <property type="match status" value="1"/>
</dbReference>
<feature type="domain" description="Homoserine dehydrogenase catalytic" evidence="16">
    <location>
        <begin position="135"/>
        <end position="313"/>
    </location>
</feature>
<dbReference type="Gene3D" id="3.30.70.260">
    <property type="match status" value="1"/>
</dbReference>
<evidence type="ECO:0000256" key="9">
    <source>
        <dbReference type="ARBA" id="ARBA00023053"/>
    </source>
</evidence>
<dbReference type="Gene3D" id="3.30.360.10">
    <property type="entry name" value="Dihydrodipicolinate Reductase, domain 2"/>
    <property type="match status" value="1"/>
</dbReference>
<evidence type="ECO:0000256" key="8">
    <source>
        <dbReference type="ARBA" id="ARBA00023002"/>
    </source>
</evidence>
<protein>
    <recommendedName>
        <fullName evidence="5 14">Homoserine dehydrogenase</fullName>
        <ecNumber evidence="4 14">1.1.1.3</ecNumber>
    </recommendedName>
</protein>
<comment type="catalytic activity">
    <reaction evidence="11">
        <text>L-homoserine + NADP(+) = L-aspartate 4-semialdehyde + NADPH + H(+)</text>
        <dbReference type="Rhea" id="RHEA:15761"/>
        <dbReference type="ChEBI" id="CHEBI:15378"/>
        <dbReference type="ChEBI" id="CHEBI:57476"/>
        <dbReference type="ChEBI" id="CHEBI:57783"/>
        <dbReference type="ChEBI" id="CHEBI:58349"/>
        <dbReference type="ChEBI" id="CHEBI:537519"/>
        <dbReference type="EC" id="1.1.1.3"/>
    </reaction>
    <physiologicalReaction direction="right-to-left" evidence="11">
        <dbReference type="Rhea" id="RHEA:15763"/>
    </physiologicalReaction>
</comment>
<evidence type="ECO:0000256" key="2">
    <source>
        <dbReference type="ARBA" id="ARBA00005062"/>
    </source>
</evidence>
<dbReference type="InterPro" id="IPR001342">
    <property type="entry name" value="HDH_cat"/>
</dbReference>
<dbReference type="InterPro" id="IPR019811">
    <property type="entry name" value="HDH_CS"/>
</dbReference>
<sequence length="404" mass="44685">MINIGLIGLGTVGSGVVEILNKRKDELKSILGSELFIKRILVKNINKKRDISLGKSLITLEFDEILKDSDISIIIEATGDLEESYNYIKKSLKAGKNVVTANKAVVSKYFEELTNMANKNNCAFLYEASVGGGIPILKPLKEVVATNEITQIQGILNGTCNYILTRMFDEKLAYEEALKIAQELGYAELDPTADIEGYDTLRKLRILGTIALKGKISEEDILVRGIKGIIPFDIEQIKNLGCTVKLIAEVKSTGDKFTAMVQPTIIKKNSYFANVNMAFNSVAFIGNNVGELKFYGSGAGKFPTANAVISDVLDIVKSSYRKGNPLGTRKLKNINEKIEEPYYLRVSSEYKKKFTILYDMADEILSTTDNIAIITKEVSIQNILSLISSLGIDDDKYFLGRIVK</sequence>
<dbReference type="AlphaFoldDB" id="A0A1M4W987"/>
<name>A0A1M4W987_9FIRM</name>
<keyword evidence="10 14" id="KW-0486">Methionine biosynthesis</keyword>
<dbReference type="InterPro" id="IPR005106">
    <property type="entry name" value="Asp/hSer_DH_NAD-bd"/>
</dbReference>
<evidence type="ECO:0000256" key="1">
    <source>
        <dbReference type="ARBA" id="ARBA00005056"/>
    </source>
</evidence>
<keyword evidence="8 14" id="KW-0560">Oxidoreductase</keyword>
<dbReference type="Gene3D" id="3.40.50.720">
    <property type="entry name" value="NAD(P)-binding Rossmann-like Domain"/>
    <property type="match status" value="1"/>
</dbReference>
<feature type="active site" description="Proton donor" evidence="12">
    <location>
        <position position="203"/>
    </location>
</feature>
<evidence type="ECO:0000256" key="3">
    <source>
        <dbReference type="ARBA" id="ARBA00006753"/>
    </source>
</evidence>
<dbReference type="GO" id="GO:0009088">
    <property type="term" value="P:threonine biosynthetic process"/>
    <property type="evidence" value="ECO:0007669"/>
    <property type="project" value="UniProtKB-UniPathway"/>
</dbReference>
<evidence type="ECO:0000256" key="13">
    <source>
        <dbReference type="PIRSR" id="PIRSR000098-2"/>
    </source>
</evidence>
<proteinExistence type="inferred from homology"/>
<dbReference type="InterPro" id="IPR036291">
    <property type="entry name" value="NAD(P)-bd_dom_sf"/>
</dbReference>
<organism evidence="18 19">
    <name type="scientific">Tissierella praeacuta DSM 18095</name>
    <dbReference type="NCBI Taxonomy" id="1123404"/>
    <lineage>
        <taxon>Bacteria</taxon>
        <taxon>Bacillati</taxon>
        <taxon>Bacillota</taxon>
        <taxon>Tissierellia</taxon>
        <taxon>Tissierellales</taxon>
        <taxon>Tissierellaceae</taxon>
        <taxon>Tissierella</taxon>
    </lineage>
</organism>
<evidence type="ECO:0000313" key="18">
    <source>
        <dbReference type="EMBL" id="SHE77720.1"/>
    </source>
</evidence>
<dbReference type="GO" id="GO:0009086">
    <property type="term" value="P:methionine biosynthetic process"/>
    <property type="evidence" value="ECO:0007669"/>
    <property type="project" value="UniProtKB-KW"/>
</dbReference>
<keyword evidence="7 14" id="KW-0791">Threonine biosynthesis</keyword>
<feature type="binding site" evidence="13">
    <location>
        <position position="103"/>
    </location>
    <ligand>
        <name>NADPH</name>
        <dbReference type="ChEBI" id="CHEBI:57783"/>
    </ligand>
</feature>
<evidence type="ECO:0000256" key="12">
    <source>
        <dbReference type="PIRSR" id="PIRSR000098-1"/>
    </source>
</evidence>
<evidence type="ECO:0000259" key="17">
    <source>
        <dbReference type="Pfam" id="PF03447"/>
    </source>
</evidence>
<keyword evidence="6 14" id="KW-0028">Amino-acid biosynthesis</keyword>
<dbReference type="Pfam" id="PF03447">
    <property type="entry name" value="NAD_binding_3"/>
    <property type="match status" value="1"/>
</dbReference>
<gene>
    <name evidence="18" type="ORF">SAMN02745784_01802</name>
</gene>
<evidence type="ECO:0000256" key="4">
    <source>
        <dbReference type="ARBA" id="ARBA00013213"/>
    </source>
</evidence>
<dbReference type="UniPathway" id="UPA00051">
    <property type="reaction ID" value="UER00465"/>
</dbReference>
<evidence type="ECO:0000256" key="6">
    <source>
        <dbReference type="ARBA" id="ARBA00022605"/>
    </source>
</evidence>
<evidence type="ECO:0000313" key="19">
    <source>
        <dbReference type="Proteomes" id="UP000184114"/>
    </source>
</evidence>
<feature type="domain" description="Aspartate/homoserine dehydrogenase NAD-binding" evidence="17">
    <location>
        <begin position="8"/>
        <end position="127"/>
    </location>
</feature>
<feature type="binding site" evidence="13">
    <location>
        <position position="188"/>
    </location>
    <ligand>
        <name>L-homoserine</name>
        <dbReference type="ChEBI" id="CHEBI:57476"/>
    </ligand>
</feature>
<dbReference type="STRING" id="1123404.SAMN02745784_01802"/>
<dbReference type="Pfam" id="PF00742">
    <property type="entry name" value="Homoserine_dh"/>
    <property type="match status" value="1"/>
</dbReference>
<dbReference type="GO" id="GO:0050661">
    <property type="term" value="F:NADP binding"/>
    <property type="evidence" value="ECO:0007669"/>
    <property type="project" value="InterPro"/>
</dbReference>
<comment type="pathway">
    <text evidence="1 14">Amino-acid biosynthesis; L-threonine biosynthesis; L-threonine from L-aspartate: step 3/5.</text>
</comment>
<reference evidence="19" key="1">
    <citation type="submission" date="2016-11" db="EMBL/GenBank/DDBJ databases">
        <authorList>
            <person name="Varghese N."/>
            <person name="Submissions S."/>
        </authorList>
    </citation>
    <scope>NUCLEOTIDE SEQUENCE [LARGE SCALE GENOMIC DNA]</scope>
    <source>
        <strain evidence="19">DSM 18095</strain>
    </source>
</reference>
<dbReference type="UniPathway" id="UPA00050">
    <property type="reaction ID" value="UER00063"/>
</dbReference>
<dbReference type="InterPro" id="IPR016204">
    <property type="entry name" value="HDH"/>
</dbReference>
<dbReference type="PANTHER" id="PTHR43331:SF1">
    <property type="entry name" value="HOMOSERINE DEHYDROGENASE"/>
    <property type="match status" value="1"/>
</dbReference>
<evidence type="ECO:0000256" key="10">
    <source>
        <dbReference type="ARBA" id="ARBA00023167"/>
    </source>
</evidence>
<dbReference type="PIRSF" id="PIRSF000098">
    <property type="entry name" value="Homoser_dehydrog"/>
    <property type="match status" value="1"/>
</dbReference>
<evidence type="ECO:0000259" key="16">
    <source>
        <dbReference type="Pfam" id="PF00742"/>
    </source>
</evidence>
<evidence type="ECO:0000256" key="5">
    <source>
        <dbReference type="ARBA" id="ARBA00013376"/>
    </source>
</evidence>
<keyword evidence="19" id="KW-1185">Reference proteome</keyword>
<dbReference type="EC" id="1.1.1.3" evidence="4 14"/>
<dbReference type="FunFam" id="3.30.360.10:FF:000005">
    <property type="entry name" value="Homoserine dehydrogenase"/>
    <property type="match status" value="1"/>
</dbReference>
<accession>A0A1M4W987</accession>
<dbReference type="GO" id="GO:0004412">
    <property type="term" value="F:homoserine dehydrogenase activity"/>
    <property type="evidence" value="ECO:0007669"/>
    <property type="project" value="UniProtKB-EC"/>
</dbReference>